<comment type="caution">
    <text evidence="3">The sequence shown here is derived from an EMBL/GenBank/DDBJ whole genome shotgun (WGS) entry which is preliminary data.</text>
</comment>
<dbReference type="Pfam" id="PF02625">
    <property type="entry name" value="XdhC_CoxI"/>
    <property type="match status" value="1"/>
</dbReference>
<dbReference type="NCBIfam" id="TIGR02964">
    <property type="entry name" value="xanthine_xdhC"/>
    <property type="match status" value="1"/>
</dbReference>
<dbReference type="InterPro" id="IPR052698">
    <property type="entry name" value="MoCofactor_Util/Proc"/>
</dbReference>
<protein>
    <submittedName>
        <fullName evidence="3">Xanthine dehydrogenase accessory protein XdhC</fullName>
    </submittedName>
</protein>
<reference evidence="3 4" key="2">
    <citation type="submission" date="2020-03" db="EMBL/GenBank/DDBJ databases">
        <title>Kangsaoukella pontilimi gen. nov., sp. nov., a new member of the family Rhodobacteraceae isolated from a tidal mudflat.</title>
        <authorList>
            <person name="Kim I.S."/>
        </authorList>
    </citation>
    <scope>NUCLEOTIDE SEQUENCE [LARGE SCALE GENOMIC DNA]</scope>
    <source>
        <strain evidence="3 4">GH1-50</strain>
    </source>
</reference>
<evidence type="ECO:0000259" key="1">
    <source>
        <dbReference type="Pfam" id="PF02625"/>
    </source>
</evidence>
<dbReference type="EMBL" id="WUPT01000002">
    <property type="protein sequence ID" value="MXQ08408.1"/>
    <property type="molecule type" value="Genomic_DNA"/>
</dbReference>
<evidence type="ECO:0000259" key="2">
    <source>
        <dbReference type="Pfam" id="PF13478"/>
    </source>
</evidence>
<organism evidence="3 4">
    <name type="scientific">Kangsaoukella pontilimi</name>
    <dbReference type="NCBI Taxonomy" id="2691042"/>
    <lineage>
        <taxon>Bacteria</taxon>
        <taxon>Pseudomonadati</taxon>
        <taxon>Pseudomonadota</taxon>
        <taxon>Alphaproteobacteria</taxon>
        <taxon>Rhodobacterales</taxon>
        <taxon>Paracoccaceae</taxon>
        <taxon>Kangsaoukella</taxon>
    </lineage>
</organism>
<accession>A0A7C9IGL8</accession>
<dbReference type="AlphaFoldDB" id="A0A7C9IGL8"/>
<evidence type="ECO:0000313" key="4">
    <source>
        <dbReference type="Proteomes" id="UP000480350"/>
    </source>
</evidence>
<dbReference type="InterPro" id="IPR003777">
    <property type="entry name" value="XdhC_CoxI"/>
</dbReference>
<dbReference type="PANTHER" id="PTHR30388:SF6">
    <property type="entry name" value="XANTHINE DEHYDROGENASE SUBUNIT A-RELATED"/>
    <property type="match status" value="1"/>
</dbReference>
<feature type="domain" description="XdhC Rossmann" evidence="2">
    <location>
        <begin position="159"/>
        <end position="300"/>
    </location>
</feature>
<gene>
    <name evidence="3" type="primary">xdhC</name>
    <name evidence="3" type="ORF">GQ651_11175</name>
</gene>
<dbReference type="PANTHER" id="PTHR30388">
    <property type="entry name" value="ALDEHYDE OXIDOREDUCTASE MOLYBDENUM COFACTOR ASSEMBLY PROTEIN"/>
    <property type="match status" value="1"/>
</dbReference>
<feature type="domain" description="XdhC- CoxI" evidence="1">
    <location>
        <begin position="14"/>
        <end position="74"/>
    </location>
</feature>
<dbReference type="Proteomes" id="UP000480350">
    <property type="component" value="Unassembled WGS sequence"/>
</dbReference>
<proteinExistence type="predicted"/>
<evidence type="ECO:0000313" key="3">
    <source>
        <dbReference type="EMBL" id="MXQ08408.1"/>
    </source>
</evidence>
<reference evidence="3 4" key="1">
    <citation type="submission" date="2019-12" db="EMBL/GenBank/DDBJ databases">
        <authorList>
            <person name="Lee S.D."/>
        </authorList>
    </citation>
    <scope>NUCLEOTIDE SEQUENCE [LARGE SCALE GENOMIC DNA]</scope>
    <source>
        <strain evidence="3 4">GH1-50</strain>
    </source>
</reference>
<dbReference type="Gene3D" id="3.40.50.720">
    <property type="entry name" value="NAD(P)-binding Rossmann-like Domain"/>
    <property type="match status" value="1"/>
</dbReference>
<sequence>MSFDRDDIARAVAEGPVARILVVETRGSVPRSAGTSMLVGPDWTEGTIGGGALEFAAIENARKVLAAGKDQVERHPLGPALGQCCGGAVTLLTEVWSETRLNDISEGDIIARPAPGGSAERPLTVTRLLSEARSGRRNVTTRLIDGWIVEPVARPERAIWIWGAGHVGRALVNVLAPLPALSLTWADSGEDRFPDTVPHGIQTLTAANPADLVPLAPSHAEHYVLTYSHALDLEICHRVLGRPFAFLGLIGSDTKRARFRSRLAALGHTPAQIDRMICPIGDPFLGKHPQEIALGVGAEILARGQGDTAMIGKQA</sequence>
<dbReference type="InterPro" id="IPR027051">
    <property type="entry name" value="XdhC_Rossmann_dom"/>
</dbReference>
<keyword evidence="4" id="KW-1185">Reference proteome</keyword>
<name>A0A7C9IGL8_9RHOB</name>
<dbReference type="RefSeq" id="WP_406565458.1">
    <property type="nucleotide sequence ID" value="NZ_WUPT01000002.1"/>
</dbReference>
<dbReference type="InterPro" id="IPR014308">
    <property type="entry name" value="Xanthine_DH_XdhC"/>
</dbReference>
<dbReference type="Pfam" id="PF13478">
    <property type="entry name" value="XdhC_C"/>
    <property type="match status" value="1"/>
</dbReference>